<sequence>MAPVKIAEDYYAVLEVSNSADNETIKKSFRRLARLLHPDKNPGKATATASFQLLQRAYEIVSDPEQRRVYDTVWESIRDRLWAQQDAEKRQAEAAERKRAAEQKETATRKKAAERKRAAERDQAEAAKAEAERKRAAEERMNRREEETARQERLRFLQSRRKGYEIDIMEASRVVQQKKNELLKEENELKTLETAMQEVDDMIAAHRDQEETEEAEAQAAKLREQVRKEQEARMEQVMDELFGRSRRPNL</sequence>
<dbReference type="STRING" id="1168221.R7YXJ2"/>
<protein>
    <recommendedName>
        <fullName evidence="2">J domain-containing protein</fullName>
    </recommendedName>
</protein>
<proteinExistence type="predicted"/>
<evidence type="ECO:0000313" key="3">
    <source>
        <dbReference type="EMBL" id="EON66524.1"/>
    </source>
</evidence>
<dbReference type="InterPro" id="IPR051964">
    <property type="entry name" value="Chaperone_stress_response"/>
</dbReference>
<evidence type="ECO:0000259" key="2">
    <source>
        <dbReference type="PROSITE" id="PS50076"/>
    </source>
</evidence>
<dbReference type="SMART" id="SM00271">
    <property type="entry name" value="DnaJ"/>
    <property type="match status" value="1"/>
</dbReference>
<evidence type="ECO:0000313" key="4">
    <source>
        <dbReference type="Proteomes" id="UP000016924"/>
    </source>
</evidence>
<dbReference type="GeneID" id="19903080"/>
<dbReference type="InterPro" id="IPR001623">
    <property type="entry name" value="DnaJ_domain"/>
</dbReference>
<reference evidence="4" key="1">
    <citation type="submission" date="2012-06" db="EMBL/GenBank/DDBJ databases">
        <title>The genome sequence of Coniosporium apollinis CBS 100218.</title>
        <authorList>
            <consortium name="The Broad Institute Genome Sequencing Platform"/>
            <person name="Cuomo C."/>
            <person name="Gorbushina A."/>
            <person name="Noack S."/>
            <person name="Walker B."/>
            <person name="Young S.K."/>
            <person name="Zeng Q."/>
            <person name="Gargeya S."/>
            <person name="Fitzgerald M."/>
            <person name="Haas B."/>
            <person name="Abouelleil A."/>
            <person name="Alvarado L."/>
            <person name="Arachchi H.M."/>
            <person name="Berlin A.M."/>
            <person name="Chapman S.B."/>
            <person name="Goldberg J."/>
            <person name="Griggs A."/>
            <person name="Gujja S."/>
            <person name="Hansen M."/>
            <person name="Howarth C."/>
            <person name="Imamovic A."/>
            <person name="Larimer J."/>
            <person name="McCowan C."/>
            <person name="Montmayeur A."/>
            <person name="Murphy C."/>
            <person name="Neiman D."/>
            <person name="Pearson M."/>
            <person name="Priest M."/>
            <person name="Roberts A."/>
            <person name="Saif S."/>
            <person name="Shea T."/>
            <person name="Sisk P."/>
            <person name="Sykes S."/>
            <person name="Wortman J."/>
            <person name="Nusbaum C."/>
            <person name="Birren B."/>
        </authorList>
    </citation>
    <scope>NUCLEOTIDE SEQUENCE [LARGE SCALE GENOMIC DNA]</scope>
    <source>
        <strain evidence="4">CBS 100218</strain>
    </source>
</reference>
<dbReference type="eggNOG" id="KOG0717">
    <property type="taxonomic scope" value="Eukaryota"/>
</dbReference>
<dbReference type="SUPFAM" id="SSF46565">
    <property type="entry name" value="Chaperone J-domain"/>
    <property type="match status" value="1"/>
</dbReference>
<dbReference type="RefSeq" id="XP_007781841.1">
    <property type="nucleotide sequence ID" value="XM_007783651.1"/>
</dbReference>
<accession>R7YXJ2</accession>
<dbReference type="PRINTS" id="PR00625">
    <property type="entry name" value="JDOMAIN"/>
</dbReference>
<dbReference type="OrthoDB" id="10250354at2759"/>
<organism evidence="3 4">
    <name type="scientific">Coniosporium apollinis (strain CBS 100218)</name>
    <name type="common">Rock-inhabiting black yeast</name>
    <dbReference type="NCBI Taxonomy" id="1168221"/>
    <lineage>
        <taxon>Eukaryota</taxon>
        <taxon>Fungi</taxon>
        <taxon>Dikarya</taxon>
        <taxon>Ascomycota</taxon>
        <taxon>Pezizomycotina</taxon>
        <taxon>Dothideomycetes</taxon>
        <taxon>Dothideomycetes incertae sedis</taxon>
        <taxon>Coniosporium</taxon>
    </lineage>
</organism>
<feature type="compositionally biased region" description="Basic and acidic residues" evidence="1">
    <location>
        <begin position="115"/>
        <end position="151"/>
    </location>
</feature>
<dbReference type="HOGENOM" id="CLU_1111327_0_0_1"/>
<dbReference type="AlphaFoldDB" id="R7YXJ2"/>
<feature type="compositionally biased region" description="Basic and acidic residues" evidence="1">
    <location>
        <begin position="92"/>
        <end position="108"/>
    </location>
</feature>
<feature type="domain" description="J" evidence="2">
    <location>
        <begin position="9"/>
        <end position="74"/>
    </location>
</feature>
<dbReference type="PANTHER" id="PTHR44029">
    <property type="entry name" value="DNAJ HOMOLOG SUBFAMILY C MEMBER 21"/>
    <property type="match status" value="1"/>
</dbReference>
<dbReference type="Pfam" id="PF00226">
    <property type="entry name" value="DnaJ"/>
    <property type="match status" value="1"/>
</dbReference>
<dbReference type="PANTHER" id="PTHR44029:SF1">
    <property type="entry name" value="DNAJ HOMOLOG SUBFAMILY C MEMBER 21"/>
    <property type="match status" value="1"/>
</dbReference>
<dbReference type="EMBL" id="JH767581">
    <property type="protein sequence ID" value="EON66524.1"/>
    <property type="molecule type" value="Genomic_DNA"/>
</dbReference>
<feature type="region of interest" description="Disordered" evidence="1">
    <location>
        <begin position="92"/>
        <end position="151"/>
    </location>
</feature>
<keyword evidence="4" id="KW-1185">Reference proteome</keyword>
<dbReference type="GO" id="GO:0005737">
    <property type="term" value="C:cytoplasm"/>
    <property type="evidence" value="ECO:0007669"/>
    <property type="project" value="TreeGrafter"/>
</dbReference>
<dbReference type="CDD" id="cd06257">
    <property type="entry name" value="DnaJ"/>
    <property type="match status" value="1"/>
</dbReference>
<dbReference type="Proteomes" id="UP000016924">
    <property type="component" value="Unassembled WGS sequence"/>
</dbReference>
<gene>
    <name evidence="3" type="ORF">W97_05769</name>
</gene>
<name>R7YXJ2_CONA1</name>
<evidence type="ECO:0000256" key="1">
    <source>
        <dbReference type="SAM" id="MobiDB-lite"/>
    </source>
</evidence>
<dbReference type="Gene3D" id="1.10.287.110">
    <property type="entry name" value="DnaJ domain"/>
    <property type="match status" value="1"/>
</dbReference>
<dbReference type="PROSITE" id="PS50076">
    <property type="entry name" value="DNAJ_2"/>
    <property type="match status" value="1"/>
</dbReference>
<dbReference type="OMA" id="WESIRDR"/>
<dbReference type="InterPro" id="IPR036869">
    <property type="entry name" value="J_dom_sf"/>
</dbReference>